<evidence type="ECO:0000313" key="2">
    <source>
        <dbReference type="EMBL" id="MBZ2387572.1"/>
    </source>
</evidence>
<comment type="caution">
    <text evidence="2">The sequence shown here is derived from an EMBL/GenBank/DDBJ whole genome shotgun (WGS) entry which is preliminary data.</text>
</comment>
<keyword evidence="1" id="KW-0812">Transmembrane</keyword>
<protein>
    <submittedName>
        <fullName evidence="2">Uncharacterized protein</fullName>
    </submittedName>
</protein>
<name>A0ABS7T1B6_9FIRM</name>
<dbReference type="EMBL" id="JAIPME010000002">
    <property type="protein sequence ID" value="MBZ2387572.1"/>
    <property type="molecule type" value="Genomic_DNA"/>
</dbReference>
<gene>
    <name evidence="2" type="ORF">K8P03_09775</name>
</gene>
<organism evidence="2 3">
    <name type="scientific">Anaerococcus murdochii</name>
    <dbReference type="NCBI Taxonomy" id="411577"/>
    <lineage>
        <taxon>Bacteria</taxon>
        <taxon>Bacillati</taxon>
        <taxon>Bacillota</taxon>
        <taxon>Tissierellia</taxon>
        <taxon>Tissierellales</taxon>
        <taxon>Peptoniphilaceae</taxon>
        <taxon>Anaerococcus</taxon>
    </lineage>
</organism>
<evidence type="ECO:0000256" key="1">
    <source>
        <dbReference type="SAM" id="Phobius"/>
    </source>
</evidence>
<dbReference type="RefSeq" id="WP_223420503.1">
    <property type="nucleotide sequence ID" value="NZ_JAIPME010000002.1"/>
</dbReference>
<keyword evidence="1" id="KW-1133">Transmembrane helix</keyword>
<keyword evidence="3" id="KW-1185">Reference proteome</keyword>
<sequence length="71" mass="8007">MTGPLKFISALGVTSYGEEDLENWWYEENEIVEIQFSDFLISTPKALTNILFMVFFILAGIYGLVKVILGA</sequence>
<reference evidence="2 3" key="1">
    <citation type="submission" date="2021-08" db="EMBL/GenBank/DDBJ databases">
        <title>FDA dAtabase for Regulatory Grade micrObial Sequences (FDA-ARGOS): Supporting development and validation of Infectious Disease Dx tests.</title>
        <authorList>
            <person name="Sproer C."/>
            <person name="Gronow S."/>
            <person name="Severitt S."/>
            <person name="Schroder I."/>
            <person name="Tallon L."/>
            <person name="Sadzewicz L."/>
            <person name="Zhao X."/>
            <person name="Boylan J."/>
            <person name="Ott S."/>
            <person name="Bowen H."/>
            <person name="Vavikolanu K."/>
            <person name="Hazen T."/>
            <person name="Aluvathingal J."/>
            <person name="Nadendla S."/>
            <person name="Lowell S."/>
            <person name="Myers T."/>
            <person name="Yan Y."/>
            <person name="Sichtig H."/>
        </authorList>
    </citation>
    <scope>NUCLEOTIDE SEQUENCE [LARGE SCALE GENOMIC DNA]</scope>
    <source>
        <strain evidence="2 3">FDAARGOS_1460</strain>
    </source>
</reference>
<proteinExistence type="predicted"/>
<keyword evidence="1" id="KW-0472">Membrane</keyword>
<accession>A0ABS7T1B6</accession>
<feature type="transmembrane region" description="Helical" evidence="1">
    <location>
        <begin position="46"/>
        <end position="69"/>
    </location>
</feature>
<dbReference type="Proteomes" id="UP000734271">
    <property type="component" value="Unassembled WGS sequence"/>
</dbReference>
<evidence type="ECO:0000313" key="3">
    <source>
        <dbReference type="Proteomes" id="UP000734271"/>
    </source>
</evidence>